<evidence type="ECO:0000313" key="4">
    <source>
        <dbReference type="EMBL" id="MBZ4195216.1"/>
    </source>
</evidence>
<feature type="chain" id="PRO_5037108749" description="Lipoprotein" evidence="3">
    <location>
        <begin position="19"/>
        <end position="184"/>
    </location>
</feature>
<evidence type="ECO:0000313" key="5">
    <source>
        <dbReference type="Proteomes" id="UP000772186"/>
    </source>
</evidence>
<evidence type="ECO:0008006" key="6">
    <source>
        <dbReference type="Google" id="ProtNLM"/>
    </source>
</evidence>
<dbReference type="PROSITE" id="PS51257">
    <property type="entry name" value="PROKAR_LIPOPROTEIN"/>
    <property type="match status" value="1"/>
</dbReference>
<evidence type="ECO:0000256" key="2">
    <source>
        <dbReference type="SAM" id="MobiDB-lite"/>
    </source>
</evidence>
<organism evidence="4 5">
    <name type="scientific">Mycoplasma tauri</name>
    <dbReference type="NCBI Taxonomy" id="547987"/>
    <lineage>
        <taxon>Bacteria</taxon>
        <taxon>Bacillati</taxon>
        <taxon>Mycoplasmatota</taxon>
        <taxon>Mollicutes</taxon>
        <taxon>Mycoplasmataceae</taxon>
        <taxon>Mycoplasma</taxon>
    </lineage>
</organism>
<reference evidence="4 5" key="1">
    <citation type="submission" date="2021-09" db="EMBL/GenBank/DDBJ databases">
        <title>WGS of Mycoplasma sp. Zaradi2 strains.</title>
        <authorList>
            <person name="Spergser J."/>
        </authorList>
    </citation>
    <scope>NUCLEOTIDE SEQUENCE [LARGE SCALE GENOMIC DNA]</scope>
    <source>
        <strain evidence="4 5">1331</strain>
    </source>
</reference>
<comment type="caution">
    <text evidence="4">The sequence shown here is derived from an EMBL/GenBank/DDBJ whole genome shotgun (WGS) entry which is preliminary data.</text>
</comment>
<protein>
    <recommendedName>
        <fullName evidence="6">Lipoprotein</fullName>
    </recommendedName>
</protein>
<dbReference type="AlphaFoldDB" id="A0A953NC94"/>
<evidence type="ECO:0000256" key="3">
    <source>
        <dbReference type="SAM" id="SignalP"/>
    </source>
</evidence>
<feature type="coiled-coil region" evidence="1">
    <location>
        <begin position="118"/>
        <end position="145"/>
    </location>
</feature>
<keyword evidence="5" id="KW-1185">Reference proteome</keyword>
<accession>A0A953NC94</accession>
<name>A0A953NC94_9MOLU</name>
<evidence type="ECO:0000256" key="1">
    <source>
        <dbReference type="SAM" id="Coils"/>
    </source>
</evidence>
<keyword evidence="3" id="KW-0732">Signal</keyword>
<feature type="compositionally biased region" description="Basic and acidic residues" evidence="2">
    <location>
        <begin position="25"/>
        <end position="37"/>
    </location>
</feature>
<feature type="signal peptide" evidence="3">
    <location>
        <begin position="1"/>
        <end position="18"/>
    </location>
</feature>
<proteinExistence type="predicted"/>
<dbReference type="RefSeq" id="WP_223644367.1">
    <property type="nucleotide sequence ID" value="NZ_JAIQBY010000002.1"/>
</dbReference>
<gene>
    <name evidence="4" type="ORF">LAD73_00555</name>
</gene>
<keyword evidence="1" id="KW-0175">Coiled coil</keyword>
<sequence>MKKMLLSFSLFLPLTIVACSNNKSDHLNEKQSDENNSKDSSQTLNEKQSDENNSKDSTQTLNEKIYKIDLIKEVSDLENWIDNNLNPNSSTQLTDDQRLFTTYLNSDMENNTDKYKTHLNLIEDIKKMSQDLEKFKNKSEQEKKEILDRIQKFKKFFMDIQSNYFKSEQYKKDLENLKNKKTHT</sequence>
<dbReference type="Proteomes" id="UP000772186">
    <property type="component" value="Unassembled WGS sequence"/>
</dbReference>
<feature type="region of interest" description="Disordered" evidence="2">
    <location>
        <begin position="25"/>
        <end position="58"/>
    </location>
</feature>
<dbReference type="EMBL" id="JAIQBY010000002">
    <property type="protein sequence ID" value="MBZ4195216.1"/>
    <property type="molecule type" value="Genomic_DNA"/>
</dbReference>